<dbReference type="Proteomes" id="UP000318102">
    <property type="component" value="Unassembled WGS sequence"/>
</dbReference>
<comment type="cofactor">
    <cofactor evidence="1">
        <name>Zn(2+)</name>
        <dbReference type="ChEBI" id="CHEBI:29105"/>
    </cofactor>
</comment>
<comment type="catalytic activity">
    <reaction evidence="5">
        <text>3',5'-cyclic CMP + H2O = CMP + H(+)</text>
        <dbReference type="Rhea" id="RHEA:72675"/>
        <dbReference type="ChEBI" id="CHEBI:15377"/>
        <dbReference type="ChEBI" id="CHEBI:15378"/>
        <dbReference type="ChEBI" id="CHEBI:58003"/>
        <dbReference type="ChEBI" id="CHEBI:60377"/>
    </reaction>
    <physiologicalReaction direction="left-to-right" evidence="5">
        <dbReference type="Rhea" id="RHEA:72676"/>
    </physiologicalReaction>
</comment>
<evidence type="ECO:0000313" key="9">
    <source>
        <dbReference type="EMBL" id="TVX86736.1"/>
    </source>
</evidence>
<evidence type="ECO:0000256" key="4">
    <source>
        <dbReference type="ARBA" id="ARBA00022833"/>
    </source>
</evidence>
<proteinExistence type="predicted"/>
<dbReference type="OrthoDB" id="9802248at2"/>
<evidence type="ECO:0000256" key="6">
    <source>
        <dbReference type="ARBA" id="ARBA00034301"/>
    </source>
</evidence>
<dbReference type="InterPro" id="IPR051453">
    <property type="entry name" value="MBL_Glyoxalase_II"/>
</dbReference>
<evidence type="ECO:0000313" key="10">
    <source>
        <dbReference type="Proteomes" id="UP000318102"/>
    </source>
</evidence>
<dbReference type="Gene3D" id="3.60.15.10">
    <property type="entry name" value="Ribonuclease Z/Hydroxyacylglutathione hydrolase-like"/>
    <property type="match status" value="1"/>
</dbReference>
<gene>
    <name evidence="9" type="ORF">FPZ44_22695</name>
</gene>
<reference evidence="9 10" key="1">
    <citation type="submission" date="2019-07" db="EMBL/GenBank/DDBJ databases">
        <authorList>
            <person name="Kim J."/>
        </authorList>
    </citation>
    <scope>NUCLEOTIDE SEQUENCE [LARGE SCALE GENOMIC DNA]</scope>
    <source>
        <strain evidence="9 10">N4</strain>
    </source>
</reference>
<sequence>MLRIIGIPLGPFETNAYILHQQDTNEAVVIDPGMNPEPLFQALGDMQVKAVLLTHAHLDHIGGLGLIRERYGCPVYIHEQEQEWLTNPELNGSLRWPQITGPMSFAPAEHLLQDGDELELIGLKLSVLHTPGHSPGSVSFVFDKQCIAGDALFRMSIGRTDLTGGDHAVLINSIRTKLFTLGDDVNVYPGHGPATTIGFEKEHNPFL</sequence>
<dbReference type="PANTHER" id="PTHR46233:SF3">
    <property type="entry name" value="HYDROXYACYLGLUTATHIONE HYDROLASE GLOC"/>
    <property type="match status" value="1"/>
</dbReference>
<dbReference type="RefSeq" id="WP_144994279.1">
    <property type="nucleotide sequence ID" value="NZ_VNJK01000005.1"/>
</dbReference>
<protein>
    <submittedName>
        <fullName evidence="9">MBL fold metallo-hydrolase</fullName>
    </submittedName>
</protein>
<keyword evidence="2" id="KW-0479">Metal-binding</keyword>
<dbReference type="GO" id="GO:0016787">
    <property type="term" value="F:hydrolase activity"/>
    <property type="evidence" value="ECO:0007669"/>
    <property type="project" value="UniProtKB-KW"/>
</dbReference>
<keyword evidence="10" id="KW-1185">Reference proteome</keyword>
<keyword evidence="3" id="KW-0378">Hydrolase</keyword>
<dbReference type="SMART" id="SM00849">
    <property type="entry name" value="Lactamase_B"/>
    <property type="match status" value="1"/>
</dbReference>
<evidence type="ECO:0000256" key="3">
    <source>
        <dbReference type="ARBA" id="ARBA00022801"/>
    </source>
</evidence>
<accession>A0A559IGE6</accession>
<dbReference type="Pfam" id="PF00753">
    <property type="entry name" value="Lactamase_B"/>
    <property type="match status" value="1"/>
</dbReference>
<dbReference type="CDD" id="cd06262">
    <property type="entry name" value="metallo-hydrolase-like_MBL-fold"/>
    <property type="match status" value="1"/>
</dbReference>
<comment type="caution">
    <text evidence="9">The sequence shown here is derived from an EMBL/GenBank/DDBJ whole genome shotgun (WGS) entry which is preliminary data.</text>
</comment>
<dbReference type="InterPro" id="IPR001279">
    <property type="entry name" value="Metallo-B-lactamas"/>
</dbReference>
<evidence type="ECO:0000256" key="2">
    <source>
        <dbReference type="ARBA" id="ARBA00022723"/>
    </source>
</evidence>
<evidence type="ECO:0000256" key="5">
    <source>
        <dbReference type="ARBA" id="ARBA00034221"/>
    </source>
</evidence>
<organism evidence="9 10">
    <name type="scientific">Paenibacillus agilis</name>
    <dbReference type="NCBI Taxonomy" id="3020863"/>
    <lineage>
        <taxon>Bacteria</taxon>
        <taxon>Bacillati</taxon>
        <taxon>Bacillota</taxon>
        <taxon>Bacilli</taxon>
        <taxon>Bacillales</taxon>
        <taxon>Paenibacillaceae</taxon>
        <taxon>Paenibacillus</taxon>
    </lineage>
</organism>
<dbReference type="SUPFAM" id="SSF56281">
    <property type="entry name" value="Metallo-hydrolase/oxidoreductase"/>
    <property type="match status" value="1"/>
</dbReference>
<evidence type="ECO:0000256" key="7">
    <source>
        <dbReference type="ARBA" id="ARBA00048505"/>
    </source>
</evidence>
<name>A0A559IGE6_9BACL</name>
<comment type="catalytic activity">
    <reaction evidence="7">
        <text>3',5'-cyclic UMP + H2O = UMP + H(+)</text>
        <dbReference type="Rhea" id="RHEA:70575"/>
        <dbReference type="ChEBI" id="CHEBI:15377"/>
        <dbReference type="ChEBI" id="CHEBI:15378"/>
        <dbReference type="ChEBI" id="CHEBI:57865"/>
        <dbReference type="ChEBI" id="CHEBI:184387"/>
    </reaction>
    <physiologicalReaction direction="left-to-right" evidence="7">
        <dbReference type="Rhea" id="RHEA:70576"/>
    </physiologicalReaction>
</comment>
<keyword evidence="4" id="KW-0862">Zinc</keyword>
<dbReference type="InterPro" id="IPR036866">
    <property type="entry name" value="RibonucZ/Hydroxyglut_hydro"/>
</dbReference>
<dbReference type="PANTHER" id="PTHR46233">
    <property type="entry name" value="HYDROXYACYLGLUTATHIONE HYDROLASE GLOC"/>
    <property type="match status" value="1"/>
</dbReference>
<dbReference type="AlphaFoldDB" id="A0A559IGE6"/>
<dbReference type="EMBL" id="VNJK01000005">
    <property type="protein sequence ID" value="TVX86736.1"/>
    <property type="molecule type" value="Genomic_DNA"/>
</dbReference>
<feature type="domain" description="Metallo-beta-lactamase" evidence="8">
    <location>
        <begin position="13"/>
        <end position="191"/>
    </location>
</feature>
<evidence type="ECO:0000259" key="8">
    <source>
        <dbReference type="SMART" id="SM00849"/>
    </source>
</evidence>
<evidence type="ECO:0000256" key="1">
    <source>
        <dbReference type="ARBA" id="ARBA00001947"/>
    </source>
</evidence>
<dbReference type="GO" id="GO:0046872">
    <property type="term" value="F:metal ion binding"/>
    <property type="evidence" value="ECO:0007669"/>
    <property type="project" value="UniProtKB-KW"/>
</dbReference>
<comment type="function">
    <text evidence="6">Counteracts the endogenous Pycsar antiviral defense system. Phosphodiesterase that enables metal-dependent hydrolysis of host cyclic nucleotide Pycsar defense signals such as cCMP and cUMP.</text>
</comment>